<dbReference type="PROSITE" id="PS00166">
    <property type="entry name" value="ENOYL_COA_HYDRATASE"/>
    <property type="match status" value="1"/>
</dbReference>
<evidence type="ECO:0000256" key="4">
    <source>
        <dbReference type="ARBA" id="ARBA00011245"/>
    </source>
</evidence>
<dbReference type="Gene3D" id="3.90.226.10">
    <property type="entry name" value="2-enoyl-CoA Hydratase, Chain A, domain 1"/>
    <property type="match status" value="1"/>
</dbReference>
<evidence type="ECO:0000256" key="12">
    <source>
        <dbReference type="ARBA" id="ARBA00023239"/>
    </source>
</evidence>
<evidence type="ECO:0000256" key="14">
    <source>
        <dbReference type="ARBA" id="ARBA00049556"/>
    </source>
</evidence>
<keyword evidence="7" id="KW-0560">Oxidoreductase</keyword>
<proteinExistence type="inferred from homology"/>
<evidence type="ECO:0000256" key="2">
    <source>
        <dbReference type="ARBA" id="ARBA00005005"/>
    </source>
</evidence>
<organism evidence="18 19">
    <name type="scientific">Hephaestia caeni</name>
    <dbReference type="NCBI Taxonomy" id="645617"/>
    <lineage>
        <taxon>Bacteria</taxon>
        <taxon>Pseudomonadati</taxon>
        <taxon>Pseudomonadota</taxon>
        <taxon>Alphaproteobacteria</taxon>
        <taxon>Sphingomonadales</taxon>
        <taxon>Sphingomonadaceae</taxon>
        <taxon>Hephaestia</taxon>
    </lineage>
</organism>
<dbReference type="GO" id="GO:0006635">
    <property type="term" value="P:fatty acid beta-oxidation"/>
    <property type="evidence" value="ECO:0007669"/>
    <property type="project" value="UniProtKB-UniPathway"/>
</dbReference>
<dbReference type="InterPro" id="IPR029045">
    <property type="entry name" value="ClpP/crotonase-like_dom_sf"/>
</dbReference>
<dbReference type="Pfam" id="PF00725">
    <property type="entry name" value="3HCDH"/>
    <property type="match status" value="1"/>
</dbReference>
<evidence type="ECO:0000256" key="8">
    <source>
        <dbReference type="ARBA" id="ARBA00023027"/>
    </source>
</evidence>
<comment type="catalytic activity">
    <reaction evidence="14">
        <text>a (3S)-3-hydroxyacyl-CoA + NAD(+) = a 3-oxoacyl-CoA + NADH + H(+)</text>
        <dbReference type="Rhea" id="RHEA:22432"/>
        <dbReference type="ChEBI" id="CHEBI:15378"/>
        <dbReference type="ChEBI" id="CHEBI:57318"/>
        <dbReference type="ChEBI" id="CHEBI:57540"/>
        <dbReference type="ChEBI" id="CHEBI:57945"/>
        <dbReference type="ChEBI" id="CHEBI:90726"/>
        <dbReference type="EC" id="1.1.1.35"/>
    </reaction>
</comment>
<keyword evidence="12" id="KW-0456">Lyase</keyword>
<dbReference type="InterPro" id="IPR018376">
    <property type="entry name" value="Enoyl-CoA_hyd/isom_CS"/>
</dbReference>
<feature type="domain" description="3-hydroxyacyl-CoA dehydrogenase NAD binding" evidence="17">
    <location>
        <begin position="293"/>
        <end position="468"/>
    </location>
</feature>
<dbReference type="PANTHER" id="PTHR23309:SF49">
    <property type="entry name" value="PEROXISOMAL BIFUNCTIONAL ENZYME"/>
    <property type="match status" value="1"/>
</dbReference>
<comment type="subunit">
    <text evidence="4">Monomer.</text>
</comment>
<evidence type="ECO:0000313" key="19">
    <source>
        <dbReference type="Proteomes" id="UP000266568"/>
    </source>
</evidence>
<keyword evidence="10" id="KW-0576">Peroxisome</keyword>
<comment type="caution">
    <text evidence="18">The sequence shown here is derived from an EMBL/GenBank/DDBJ whole genome shotgun (WGS) entry which is preliminary data.</text>
</comment>
<gene>
    <name evidence="18" type="ORF">DFR49_1185</name>
</gene>
<feature type="domain" description="3-hydroxyacyl-CoA dehydrogenase C-terminal" evidence="16">
    <location>
        <begin position="473"/>
        <end position="557"/>
    </location>
</feature>
<protein>
    <submittedName>
        <fullName evidence="18">Short chain enoyl-CoA hydratase /3-hydroxyacyl-CoA dehydrogenase</fullName>
    </submittedName>
</protein>
<evidence type="ECO:0000256" key="13">
    <source>
        <dbReference type="ARBA" id="ARBA00023268"/>
    </source>
</evidence>
<dbReference type="GO" id="GO:0070403">
    <property type="term" value="F:NAD+ binding"/>
    <property type="evidence" value="ECO:0007669"/>
    <property type="project" value="InterPro"/>
</dbReference>
<dbReference type="Pfam" id="PF02737">
    <property type="entry name" value="3HCDH_N"/>
    <property type="match status" value="1"/>
</dbReference>
<evidence type="ECO:0000256" key="1">
    <source>
        <dbReference type="ARBA" id="ARBA00004275"/>
    </source>
</evidence>
<evidence type="ECO:0000256" key="10">
    <source>
        <dbReference type="ARBA" id="ARBA00023140"/>
    </source>
</evidence>
<dbReference type="CDD" id="cd06558">
    <property type="entry name" value="crotonase-like"/>
    <property type="match status" value="1"/>
</dbReference>
<dbReference type="Pfam" id="PF00378">
    <property type="entry name" value="ECH_1"/>
    <property type="match status" value="1"/>
</dbReference>
<evidence type="ECO:0000313" key="18">
    <source>
        <dbReference type="EMBL" id="RIA46637.1"/>
    </source>
</evidence>
<dbReference type="FunFam" id="3.40.50.720:FF:000009">
    <property type="entry name" value="Fatty oxidation complex, alpha subunit"/>
    <property type="match status" value="1"/>
</dbReference>
<keyword evidence="5" id="KW-0276">Fatty acid metabolism</keyword>
<evidence type="ECO:0000259" key="17">
    <source>
        <dbReference type="Pfam" id="PF02737"/>
    </source>
</evidence>
<dbReference type="GO" id="GO:0004300">
    <property type="term" value="F:enoyl-CoA hydratase activity"/>
    <property type="evidence" value="ECO:0007669"/>
    <property type="project" value="UniProtKB-ARBA"/>
</dbReference>
<comment type="similarity">
    <text evidence="15">Belongs to the enoyl-CoA hydratase/isomerase family.</text>
</comment>
<dbReference type="Gene3D" id="1.10.1040.50">
    <property type="match status" value="1"/>
</dbReference>
<keyword evidence="6" id="KW-0442">Lipid degradation</keyword>
<comment type="similarity">
    <text evidence="3">In the N-terminal section; belongs to the enoyl-CoA hydratase/isomerase family.</text>
</comment>
<comment type="subcellular location">
    <subcellularLocation>
        <location evidence="1">Peroxisome</location>
    </subcellularLocation>
</comment>
<evidence type="ECO:0000256" key="15">
    <source>
        <dbReference type="RuleBase" id="RU003707"/>
    </source>
</evidence>
<evidence type="ECO:0000256" key="6">
    <source>
        <dbReference type="ARBA" id="ARBA00022963"/>
    </source>
</evidence>
<evidence type="ECO:0000256" key="7">
    <source>
        <dbReference type="ARBA" id="ARBA00023002"/>
    </source>
</evidence>
<keyword evidence="11" id="KW-0413">Isomerase</keyword>
<evidence type="ECO:0000259" key="16">
    <source>
        <dbReference type="Pfam" id="PF00725"/>
    </source>
</evidence>
<keyword evidence="13" id="KW-0511">Multifunctional enzyme</keyword>
<evidence type="ECO:0000256" key="9">
    <source>
        <dbReference type="ARBA" id="ARBA00023098"/>
    </source>
</evidence>
<evidence type="ECO:0000256" key="5">
    <source>
        <dbReference type="ARBA" id="ARBA00022832"/>
    </source>
</evidence>
<dbReference type="SUPFAM" id="SSF48179">
    <property type="entry name" value="6-phosphogluconate dehydrogenase C-terminal domain-like"/>
    <property type="match status" value="2"/>
</dbReference>
<name>A0A397PHI9_9SPHN</name>
<dbReference type="UniPathway" id="UPA00659"/>
<keyword evidence="19" id="KW-1185">Reference proteome</keyword>
<dbReference type="GO" id="GO:0016853">
    <property type="term" value="F:isomerase activity"/>
    <property type="evidence" value="ECO:0007669"/>
    <property type="project" value="UniProtKB-KW"/>
</dbReference>
<comment type="pathway">
    <text evidence="2">Lipid metabolism; fatty acid beta-oxidation.</text>
</comment>
<dbReference type="SUPFAM" id="SSF52096">
    <property type="entry name" value="ClpP/crotonase"/>
    <property type="match status" value="1"/>
</dbReference>
<dbReference type="InterPro" id="IPR008927">
    <property type="entry name" value="6-PGluconate_DH-like_C_sf"/>
</dbReference>
<dbReference type="RefSeq" id="WP_119035287.1">
    <property type="nucleotide sequence ID" value="NZ_QXDC01000002.1"/>
</dbReference>
<dbReference type="Proteomes" id="UP000266568">
    <property type="component" value="Unassembled WGS sequence"/>
</dbReference>
<dbReference type="FunFam" id="1.10.1040.50:FF:000006">
    <property type="entry name" value="Peroxisomal bifunctional enzyme"/>
    <property type="match status" value="1"/>
</dbReference>
<dbReference type="Gene3D" id="3.40.50.720">
    <property type="entry name" value="NAD(P)-binding Rossmann-like Domain"/>
    <property type="match status" value="1"/>
</dbReference>
<evidence type="ECO:0000256" key="11">
    <source>
        <dbReference type="ARBA" id="ARBA00023235"/>
    </source>
</evidence>
<dbReference type="InterPro" id="IPR006108">
    <property type="entry name" value="3HC_DH_C"/>
</dbReference>
<evidence type="ECO:0000256" key="3">
    <source>
        <dbReference type="ARBA" id="ARBA00008750"/>
    </source>
</evidence>
<dbReference type="AlphaFoldDB" id="A0A397PHI9"/>
<keyword evidence="9" id="KW-0443">Lipid metabolism</keyword>
<reference evidence="18 19" key="1">
    <citation type="submission" date="2018-08" db="EMBL/GenBank/DDBJ databases">
        <title>Genomic Encyclopedia of Type Strains, Phase IV (KMG-IV): sequencing the most valuable type-strain genomes for metagenomic binning, comparative biology and taxonomic classification.</title>
        <authorList>
            <person name="Goeker M."/>
        </authorList>
    </citation>
    <scope>NUCLEOTIDE SEQUENCE [LARGE SCALE GENOMIC DNA]</scope>
    <source>
        <strain evidence="18 19">DSM 25527</strain>
    </source>
</reference>
<sequence length="675" mass="72524">MTSPITLHRHGDVLVIVSDNPPVNALGAAVRQGLESAIKEGVADASIAAMVIRCEGRTFFAGADITEFGKPMAEPALPALVDMIEAADKPVIAAIHGTALGGGCEVALSCHYRIAVPSAKLGFPEVKLGLLPGAGGTQRAPRLAGVPLALEMTAKGDPIPAKRALDAGLIDRLAGEDSLEADALRFAKEMIGKPLPRASQKTATPDPEAVAAFTKANARRFRSFDAPAANIACVVKATEVPFEEGIQFERQEFMKLMMGVQSAAQRHIFFAERKAAKIDGIADDIALRSIKRVGVIGAGTMGGGISMNFLSAGIPVTIVEMQQEALDRGTATIRKNYEATAAKGRMTADQVAAAMGALTPTLKLDDLADCDLIIEAVYEEMGVKKDIFGKLDGIAKPGAILASNTSYLDINEIAAVTKRPGDVLGMHFFSPANVMKLLEVVRGDKTADDVLTTVMALAKKIRKVAVVAGVCHGFIGNRMLMPRQVEAMKLLMEGATPEQIDKVHVDFGMPMGPFQMSDLAGVDIGWHRDPTRIESIRDALAAEKRWGQKTKAGFYDYDDKRNPSPSPRVAEIIEDFRKKTGAKQHEVTTEEIVERTLYPMVNEGALILAEGKAQRASDIDVVWIYGYGWPVYRGGPMFWADTQGLKKIVAGLEKHGFDVAPLLREKADRGERFTS</sequence>
<dbReference type="GO" id="GO:0003857">
    <property type="term" value="F:(3S)-3-hydroxyacyl-CoA dehydrogenase (NAD+) activity"/>
    <property type="evidence" value="ECO:0007669"/>
    <property type="project" value="UniProtKB-EC"/>
</dbReference>
<dbReference type="InterPro" id="IPR006176">
    <property type="entry name" value="3-OHacyl-CoA_DH_NAD-bd"/>
</dbReference>
<dbReference type="OrthoDB" id="9771883at2"/>
<dbReference type="SUPFAM" id="SSF51735">
    <property type="entry name" value="NAD(P)-binding Rossmann-fold domains"/>
    <property type="match status" value="1"/>
</dbReference>
<dbReference type="InterPro" id="IPR001753">
    <property type="entry name" value="Enoyl-CoA_hydra/iso"/>
</dbReference>
<dbReference type="InterPro" id="IPR036291">
    <property type="entry name" value="NAD(P)-bd_dom_sf"/>
</dbReference>
<dbReference type="EMBL" id="QXDC01000002">
    <property type="protein sequence ID" value="RIA46637.1"/>
    <property type="molecule type" value="Genomic_DNA"/>
</dbReference>
<dbReference type="PANTHER" id="PTHR23309">
    <property type="entry name" value="3-HYDROXYACYL-COA DEHYROGENASE"/>
    <property type="match status" value="1"/>
</dbReference>
<keyword evidence="8" id="KW-0520">NAD</keyword>
<accession>A0A397PHI9</accession>